<dbReference type="Pfam" id="PF02565">
    <property type="entry name" value="RecO_C"/>
    <property type="match status" value="1"/>
</dbReference>
<dbReference type="InterPro" id="IPR037278">
    <property type="entry name" value="ARFGAP/RecO"/>
</dbReference>
<evidence type="ECO:0000259" key="9">
    <source>
        <dbReference type="Pfam" id="PF11967"/>
    </source>
</evidence>
<dbReference type="Gene3D" id="2.40.50.140">
    <property type="entry name" value="Nucleic acid-binding proteins"/>
    <property type="match status" value="1"/>
</dbReference>
<dbReference type="AlphaFoldDB" id="A0A831RV36"/>
<keyword evidence="6 8" id="KW-0234">DNA repair</keyword>
<sequence length="251" mass="28076">MRPVSADWDIPSKGHSPLPGDLTPAYVLHARKYGERHLLVDMLTLSAGRTSLMVRGAASAKSRRRGLLQPFTPLLVSWSGRGRIPNLKYVEQHSRHVPPQGRALFSGFYLNELLVRLIGPDEPVPELFFSYEKTIESLGAGENIERLLRAFELELLQTLGYGVDLLHEGQSGAAVRSQAWYSYEPELGLREAASGHKNRIAGDTLIALAQGQLMDVQQSREAKELMRRILGYYLGDRPLKSRELFSALSRD</sequence>
<dbReference type="InterPro" id="IPR012340">
    <property type="entry name" value="NA-bd_OB-fold"/>
</dbReference>
<name>A0A831RV36_9GAMM</name>
<dbReference type="GO" id="GO:0006310">
    <property type="term" value="P:DNA recombination"/>
    <property type="evidence" value="ECO:0007669"/>
    <property type="project" value="UniProtKB-UniRule"/>
</dbReference>
<dbReference type="InterPro" id="IPR003717">
    <property type="entry name" value="RecO"/>
</dbReference>
<protein>
    <recommendedName>
        <fullName evidence="3 8">DNA repair protein RecO</fullName>
    </recommendedName>
    <alternativeName>
        <fullName evidence="7 8">Recombination protein O</fullName>
    </alternativeName>
</protein>
<evidence type="ECO:0000256" key="2">
    <source>
        <dbReference type="ARBA" id="ARBA00007452"/>
    </source>
</evidence>
<dbReference type="InterPro" id="IPR022572">
    <property type="entry name" value="DNA_rep/recomb_RecO_N"/>
</dbReference>
<gene>
    <name evidence="8 10" type="primary">recO</name>
    <name evidence="10" type="ORF">ENJ12_01435</name>
</gene>
<keyword evidence="5 8" id="KW-0233">DNA recombination</keyword>
<dbReference type="PANTHER" id="PTHR33991">
    <property type="entry name" value="DNA REPAIR PROTEIN RECO"/>
    <property type="match status" value="1"/>
</dbReference>
<dbReference type="SUPFAM" id="SSF50249">
    <property type="entry name" value="Nucleic acid-binding proteins"/>
    <property type="match status" value="1"/>
</dbReference>
<evidence type="ECO:0000256" key="3">
    <source>
        <dbReference type="ARBA" id="ARBA00021310"/>
    </source>
</evidence>
<dbReference type="GO" id="GO:0043590">
    <property type="term" value="C:bacterial nucleoid"/>
    <property type="evidence" value="ECO:0007669"/>
    <property type="project" value="TreeGrafter"/>
</dbReference>
<feature type="domain" description="DNA replication/recombination mediator RecO N-terminal" evidence="9">
    <location>
        <begin position="23"/>
        <end position="91"/>
    </location>
</feature>
<evidence type="ECO:0000256" key="6">
    <source>
        <dbReference type="ARBA" id="ARBA00023204"/>
    </source>
</evidence>
<evidence type="ECO:0000256" key="8">
    <source>
        <dbReference type="HAMAP-Rule" id="MF_00201"/>
    </source>
</evidence>
<dbReference type="PANTHER" id="PTHR33991:SF1">
    <property type="entry name" value="DNA REPAIR PROTEIN RECO"/>
    <property type="match status" value="1"/>
</dbReference>
<dbReference type="Proteomes" id="UP000886339">
    <property type="component" value="Unassembled WGS sequence"/>
</dbReference>
<comment type="similarity">
    <text evidence="2 8">Belongs to the RecO family.</text>
</comment>
<evidence type="ECO:0000256" key="4">
    <source>
        <dbReference type="ARBA" id="ARBA00022763"/>
    </source>
</evidence>
<dbReference type="InterPro" id="IPR042242">
    <property type="entry name" value="RecO_C"/>
</dbReference>
<dbReference type="NCBIfam" id="TIGR00613">
    <property type="entry name" value="reco"/>
    <property type="match status" value="1"/>
</dbReference>
<evidence type="ECO:0000256" key="1">
    <source>
        <dbReference type="ARBA" id="ARBA00003065"/>
    </source>
</evidence>
<evidence type="ECO:0000313" key="10">
    <source>
        <dbReference type="EMBL" id="HEC05489.1"/>
    </source>
</evidence>
<dbReference type="HAMAP" id="MF_00201">
    <property type="entry name" value="RecO"/>
    <property type="match status" value="1"/>
</dbReference>
<dbReference type="SUPFAM" id="SSF57863">
    <property type="entry name" value="ArfGap/RecO-like zinc finger"/>
    <property type="match status" value="1"/>
</dbReference>
<reference evidence="10" key="1">
    <citation type="journal article" date="2020" name="mSystems">
        <title>Genome- and Community-Level Interaction Insights into Carbon Utilization and Element Cycling Functions of Hydrothermarchaeota in Hydrothermal Sediment.</title>
        <authorList>
            <person name="Zhou Z."/>
            <person name="Liu Y."/>
            <person name="Xu W."/>
            <person name="Pan J."/>
            <person name="Luo Z.H."/>
            <person name="Li M."/>
        </authorList>
    </citation>
    <scope>NUCLEOTIDE SEQUENCE [LARGE SCALE GENOMIC DNA]</scope>
    <source>
        <strain evidence="10">HyVt-458</strain>
    </source>
</reference>
<dbReference type="Pfam" id="PF11967">
    <property type="entry name" value="RecO_N"/>
    <property type="match status" value="1"/>
</dbReference>
<evidence type="ECO:0000256" key="7">
    <source>
        <dbReference type="ARBA" id="ARBA00033409"/>
    </source>
</evidence>
<organism evidence="10">
    <name type="scientific">Thiolapillus brandeum</name>
    <dbReference type="NCBI Taxonomy" id="1076588"/>
    <lineage>
        <taxon>Bacteria</taxon>
        <taxon>Pseudomonadati</taxon>
        <taxon>Pseudomonadota</taxon>
        <taxon>Gammaproteobacteria</taxon>
        <taxon>Chromatiales</taxon>
        <taxon>Sedimenticolaceae</taxon>
        <taxon>Thiolapillus</taxon>
    </lineage>
</organism>
<proteinExistence type="inferred from homology"/>
<evidence type="ECO:0000256" key="5">
    <source>
        <dbReference type="ARBA" id="ARBA00023172"/>
    </source>
</evidence>
<dbReference type="Gene3D" id="1.20.1440.120">
    <property type="entry name" value="Recombination protein O, C-terminal domain"/>
    <property type="match status" value="1"/>
</dbReference>
<dbReference type="EMBL" id="DRLF01000055">
    <property type="protein sequence ID" value="HEC05489.1"/>
    <property type="molecule type" value="Genomic_DNA"/>
</dbReference>
<keyword evidence="4 8" id="KW-0227">DNA damage</keyword>
<accession>A0A831RV36</accession>
<dbReference type="GO" id="GO:0006302">
    <property type="term" value="P:double-strand break repair"/>
    <property type="evidence" value="ECO:0007669"/>
    <property type="project" value="TreeGrafter"/>
</dbReference>
<comment type="function">
    <text evidence="1 8">Involved in DNA repair and RecF pathway recombination.</text>
</comment>
<comment type="caution">
    <text evidence="10">The sequence shown here is derived from an EMBL/GenBank/DDBJ whole genome shotgun (WGS) entry which is preliminary data.</text>
</comment>